<dbReference type="Pfam" id="PF05368">
    <property type="entry name" value="NmrA"/>
    <property type="match status" value="1"/>
</dbReference>
<proteinExistence type="predicted"/>
<dbReference type="InterPro" id="IPR036259">
    <property type="entry name" value="MFS_trans_sf"/>
</dbReference>
<name>A0A484F9L6_COLOR</name>
<dbReference type="GO" id="GO:0008506">
    <property type="term" value="F:sucrose:proton symporter activity"/>
    <property type="evidence" value="ECO:0007669"/>
    <property type="project" value="TreeGrafter"/>
</dbReference>
<evidence type="ECO:0000259" key="8">
    <source>
        <dbReference type="Pfam" id="PF05368"/>
    </source>
</evidence>
<evidence type="ECO:0000256" key="1">
    <source>
        <dbReference type="ARBA" id="ARBA00004141"/>
    </source>
</evidence>
<dbReference type="Proteomes" id="UP000014480">
    <property type="component" value="Unassembled WGS sequence"/>
</dbReference>
<comment type="subcellular location">
    <subcellularLocation>
        <location evidence="1">Membrane</location>
        <topology evidence="1">Multi-pass membrane protein</topology>
    </subcellularLocation>
</comment>
<feature type="transmembrane region" description="Helical" evidence="7">
    <location>
        <begin position="462"/>
        <end position="480"/>
    </location>
</feature>
<evidence type="ECO:0000256" key="7">
    <source>
        <dbReference type="SAM" id="Phobius"/>
    </source>
</evidence>
<feature type="transmembrane region" description="Helical" evidence="7">
    <location>
        <begin position="682"/>
        <end position="705"/>
    </location>
</feature>
<feature type="transmembrane region" description="Helical" evidence="7">
    <location>
        <begin position="429"/>
        <end position="450"/>
    </location>
</feature>
<feature type="transmembrane region" description="Helical" evidence="7">
    <location>
        <begin position="901"/>
        <end position="920"/>
    </location>
</feature>
<dbReference type="STRING" id="1213857.A0A484F9L6"/>
<keyword evidence="2" id="KW-0813">Transport</keyword>
<dbReference type="Gene3D" id="1.20.1250.20">
    <property type="entry name" value="MFS general substrate transporter like domains"/>
    <property type="match status" value="1"/>
</dbReference>
<feature type="compositionally biased region" description="Basic and acidic residues" evidence="6">
    <location>
        <begin position="323"/>
        <end position="349"/>
    </location>
</feature>
<dbReference type="SUPFAM" id="SSF103473">
    <property type="entry name" value="MFS general substrate transporter"/>
    <property type="match status" value="1"/>
</dbReference>
<feature type="transmembrane region" description="Helical" evidence="7">
    <location>
        <begin position="546"/>
        <end position="567"/>
    </location>
</feature>
<evidence type="ECO:0000313" key="9">
    <source>
        <dbReference type="EMBL" id="TDZ14970.1"/>
    </source>
</evidence>
<dbReference type="Gene3D" id="3.90.25.10">
    <property type="entry name" value="UDP-galactose 4-epimerase, domain 1"/>
    <property type="match status" value="1"/>
</dbReference>
<organism evidence="9 10">
    <name type="scientific">Colletotrichum orbiculare (strain 104-T / ATCC 96160 / CBS 514.97 / LARS 414 / MAFF 240422)</name>
    <name type="common">Cucumber anthracnose fungus</name>
    <name type="synonym">Colletotrichum lagenarium</name>
    <dbReference type="NCBI Taxonomy" id="1213857"/>
    <lineage>
        <taxon>Eukaryota</taxon>
        <taxon>Fungi</taxon>
        <taxon>Dikarya</taxon>
        <taxon>Ascomycota</taxon>
        <taxon>Pezizomycotina</taxon>
        <taxon>Sordariomycetes</taxon>
        <taxon>Hypocreomycetidae</taxon>
        <taxon>Glomerellales</taxon>
        <taxon>Glomerellaceae</taxon>
        <taxon>Colletotrichum</taxon>
        <taxon>Colletotrichum orbiculare species complex</taxon>
    </lineage>
</organism>
<feature type="transmembrane region" description="Helical" evidence="7">
    <location>
        <begin position="633"/>
        <end position="651"/>
    </location>
</feature>
<evidence type="ECO:0000313" key="10">
    <source>
        <dbReference type="Proteomes" id="UP000014480"/>
    </source>
</evidence>
<gene>
    <name evidence="9" type="primary">sut1-0</name>
    <name evidence="9" type="ORF">Cob_v012089</name>
</gene>
<dbReference type="EMBL" id="AMCV02000045">
    <property type="protein sequence ID" value="TDZ14970.1"/>
    <property type="molecule type" value="Genomic_DNA"/>
</dbReference>
<dbReference type="OrthoDB" id="28755at2759"/>
<dbReference type="PANTHER" id="PTHR19432">
    <property type="entry name" value="SUGAR TRANSPORTER"/>
    <property type="match status" value="1"/>
</dbReference>
<feature type="domain" description="NmrA-like" evidence="8">
    <location>
        <begin position="4"/>
        <end position="244"/>
    </location>
</feature>
<dbReference type="Gene3D" id="3.40.50.720">
    <property type="entry name" value="NAD(P)-binding Rossmann-like Domain"/>
    <property type="match status" value="1"/>
</dbReference>
<dbReference type="AlphaFoldDB" id="A0A484F9L6"/>
<keyword evidence="10" id="KW-1185">Reference proteome</keyword>
<keyword evidence="3 7" id="KW-0812">Transmembrane</keyword>
<accession>A0A484F9L6</accession>
<feature type="region of interest" description="Disordered" evidence="6">
    <location>
        <begin position="292"/>
        <end position="362"/>
    </location>
</feature>
<feature type="transmembrane region" description="Helical" evidence="7">
    <location>
        <begin position="761"/>
        <end position="786"/>
    </location>
</feature>
<dbReference type="GO" id="GO:0005886">
    <property type="term" value="C:plasma membrane"/>
    <property type="evidence" value="ECO:0007669"/>
    <property type="project" value="TreeGrafter"/>
</dbReference>
<keyword evidence="5 7" id="KW-0472">Membrane</keyword>
<evidence type="ECO:0000256" key="4">
    <source>
        <dbReference type="ARBA" id="ARBA00022989"/>
    </source>
</evidence>
<sequence>MVVVAIAGGTGGLGKTIVEQLQQTQKHKVMILSRRTPAGYPSDGPALVEVDYDNTSSLVQLLEHHNVDTVISTIFLHSDASFQAQMNLIAAANKSSTTRRFVPSEFGAIKTPEFAKMVPFAARWVRTAEALRATSLQYTRFVNGFLMDYWGMPNIKTHLDPYTWAIDVANRRAAIPGTGDDIISVTYSIDVARFVVRSLDSDDWPEFSIVVGSDLTLNQLLSTVERIRGGKFEVTFDDVEKLNQYEATILNEAEGVPKELIAITAVYSDTQSRIFVAIFSLRDKLDWVPGQAQQQTVGMTRAPPSHNGEEGDSASGVELDDVSEVRKPPLAHREEPRGTTPDTRDIADRSDEDSDAEEHDAEDDALVLDQDPAEMSSWSGQPSIRGSSEAIRMILLTFNTLGITFTWGIEMTYCTPYLLNLGLTKSNTSLVWVAGPLSGLIVQPIVGAIADESKSKWGRRRPFIVMGSVIVAAALLTLGFTKEIVGLFITDKETARVFTIILAVLAIYVVDFAINAVMSCARSLIVDTLPIEKQQTGAAWSSRMSAIGHMMGYIAGAVDLVGILGTWLGDSQFQILTVLATLLMLSSSAVTCWAVTERVLVSTRQDPRHPAGRFKVFRQIWSTLLHLPPRIQAICWAQFWSWIGWFPFLFYSTTWVGETYFRYDAPADGKASDDSLGDIGRIGSMALVIYSTITFIGAWLLPLIVKSPDDNNFTARPPRAIAPFLEKFTKHKPDLMTAWICGHLMFAAAMFLAPFARSFRFATFLVAFCGFSWTIAMWAPSAFLGVEVNKLSGAREGGGGGGGGGGAYRRLSTDSNIELPTLGQDQPLHLEHGPEDTSQPSSSTGELSGIYFGILNIYTTLPQFIGTFISTIVFSILEPGKSPELSDAPQEEHHNTDGPNAIAVCLFIGAMSSVVAAFATRKLKHL</sequence>
<evidence type="ECO:0000256" key="3">
    <source>
        <dbReference type="ARBA" id="ARBA00022692"/>
    </source>
</evidence>
<feature type="compositionally biased region" description="Acidic residues" evidence="6">
    <location>
        <begin position="350"/>
        <end position="362"/>
    </location>
</feature>
<dbReference type="PANTHER" id="PTHR19432:SF76">
    <property type="entry name" value="TRANSPORTER, PUTATIVE (EUROFUNG)-RELATED"/>
    <property type="match status" value="1"/>
</dbReference>
<dbReference type="SUPFAM" id="SSF51735">
    <property type="entry name" value="NAD(P)-binding Rossmann-fold domains"/>
    <property type="match status" value="1"/>
</dbReference>
<protein>
    <submittedName>
        <fullName evidence="9">General alpha-glucoside permease</fullName>
    </submittedName>
</protein>
<evidence type="ECO:0000256" key="2">
    <source>
        <dbReference type="ARBA" id="ARBA00022448"/>
    </source>
</evidence>
<evidence type="ECO:0000256" key="5">
    <source>
        <dbReference type="ARBA" id="ARBA00023136"/>
    </source>
</evidence>
<evidence type="ECO:0000256" key="6">
    <source>
        <dbReference type="SAM" id="MobiDB-lite"/>
    </source>
</evidence>
<reference evidence="10" key="1">
    <citation type="journal article" date="2013" name="New Phytol.">
        <title>Comparative genomic and transcriptomic analyses reveal the hemibiotrophic stage shift of Colletotrichum fungi.</title>
        <authorList>
            <person name="Gan P."/>
            <person name="Ikeda K."/>
            <person name="Irieda H."/>
            <person name="Narusaka M."/>
            <person name="O'Connell R.J."/>
            <person name="Narusaka Y."/>
            <person name="Takano Y."/>
            <person name="Kubo Y."/>
            <person name="Shirasu K."/>
        </authorList>
    </citation>
    <scope>NUCLEOTIDE SEQUENCE [LARGE SCALE GENOMIC DNA]</scope>
    <source>
        <strain evidence="10">104-T / ATCC 96160 / CBS 514.97 / LARS 414 / MAFF 240422</strain>
    </source>
</reference>
<reference evidence="10" key="2">
    <citation type="journal article" date="2019" name="Mol. Plant Microbe Interact.">
        <title>Genome sequence resources for four phytopathogenic fungi from the Colletotrichum orbiculare species complex.</title>
        <authorList>
            <person name="Gan P."/>
            <person name="Tsushima A."/>
            <person name="Narusaka M."/>
            <person name="Narusaka Y."/>
            <person name="Takano Y."/>
            <person name="Kubo Y."/>
            <person name="Shirasu K."/>
        </authorList>
    </citation>
    <scope>GENOME REANNOTATION</scope>
    <source>
        <strain evidence="10">104-T / ATCC 96160 / CBS 514.97 / LARS 414 / MAFF 240422</strain>
    </source>
</reference>
<feature type="region of interest" description="Disordered" evidence="6">
    <location>
        <begin position="824"/>
        <end position="844"/>
    </location>
</feature>
<dbReference type="Pfam" id="PF13347">
    <property type="entry name" value="MFS_2"/>
    <property type="match status" value="1"/>
</dbReference>
<feature type="transmembrane region" description="Helical" evidence="7">
    <location>
        <begin position="573"/>
        <end position="595"/>
    </location>
</feature>
<keyword evidence="4 7" id="KW-1133">Transmembrane helix</keyword>
<comment type="caution">
    <text evidence="9">The sequence shown here is derived from an EMBL/GenBank/DDBJ whole genome shotgun (WGS) entry which is preliminary data.</text>
</comment>
<feature type="transmembrane region" description="Helical" evidence="7">
    <location>
        <begin position="850"/>
        <end position="877"/>
    </location>
</feature>
<dbReference type="InterPro" id="IPR036291">
    <property type="entry name" value="NAD(P)-bd_dom_sf"/>
</dbReference>
<feature type="transmembrane region" description="Helical" evidence="7">
    <location>
        <begin position="500"/>
        <end position="525"/>
    </location>
</feature>
<dbReference type="InterPro" id="IPR008030">
    <property type="entry name" value="NmrA-like"/>
</dbReference>
<feature type="transmembrane region" description="Helical" evidence="7">
    <location>
        <begin position="735"/>
        <end position="755"/>
    </location>
</feature>